<feature type="region of interest" description="Disordered" evidence="2">
    <location>
        <begin position="198"/>
        <end position="217"/>
    </location>
</feature>
<reference evidence="4 5" key="1">
    <citation type="submission" date="2018-03" db="EMBL/GenBank/DDBJ databases">
        <title>Genomic Encyclopedia of Archaeal and Bacterial Type Strains, Phase II (KMG-II): from individual species to whole genera.</title>
        <authorList>
            <person name="Goeker M."/>
        </authorList>
    </citation>
    <scope>NUCLEOTIDE SEQUENCE [LARGE SCALE GENOMIC DNA]</scope>
    <source>
        <strain evidence="4 5">DSM 29328</strain>
    </source>
</reference>
<keyword evidence="5" id="KW-1185">Reference proteome</keyword>
<dbReference type="PANTHER" id="PTHR12203">
    <property type="entry name" value="KDEL LYS-ASP-GLU-LEU CONTAINING - RELATED"/>
    <property type="match status" value="1"/>
</dbReference>
<dbReference type="InterPro" id="IPR005331">
    <property type="entry name" value="Sulfotransferase"/>
</dbReference>
<proteinExistence type="predicted"/>
<organism evidence="4 5">
    <name type="scientific">Aliiruegeria haliotis</name>
    <dbReference type="NCBI Taxonomy" id="1280846"/>
    <lineage>
        <taxon>Bacteria</taxon>
        <taxon>Pseudomonadati</taxon>
        <taxon>Pseudomonadota</taxon>
        <taxon>Alphaproteobacteria</taxon>
        <taxon>Rhodobacterales</taxon>
        <taxon>Roseobacteraceae</taxon>
        <taxon>Aliiruegeria</taxon>
    </lineage>
</organism>
<feature type="domain" description="Glycosyl transferase CAP10" evidence="3">
    <location>
        <begin position="546"/>
        <end position="633"/>
    </location>
</feature>
<dbReference type="Pfam" id="PF05686">
    <property type="entry name" value="Glyco_transf_90"/>
    <property type="match status" value="1"/>
</dbReference>
<sequence length="661" mass="73752">MTPSGTAIYRHIPKCASSTLGQVLYYLEQGEFAPRDIHEQKEGLIKGDTPEGSAQIQDALKRQSVFVFTCVRNPYPRILSSFFDKICSIQRWGRRYRQQQLSPMLEAYRIDVGSPENGFDFDQIASFRKYLRFVRDNVLYHDPMPPDFHWDRMAGLASNVSRAGGRYDTVIKVEALGEGVEKVLTRVKARHPLQKDEVPRFNESGDRGPKRAHPVSDYYGPEEIDIMKAVFEKDFAIFGYEAESPGGGLGSSELDIDEVNRALAATRADNRKPTRTIPAGSLTSSSGSTDAERVERAVRFRFGASHDAKKLVMPAEVATTEATLKENVFAFDLADMKVLPLNHGQRRINVRRDRFVRGRDGKGAAWRAAQTANAARAAGVTVPLLANLSDGAVFDPKRLGPSWRDTPVVQHSRRVGSDGLSVLVPLPGYMEPRGEHLPIPGFDPVSFLEKFPKAIWRGNPSGLITTENGGRRFLPWVLNVANNSILSGGKADLTTVSKFRRFRFLSGCADKPRVDAKFIAPESRDGFFESIAPEFQSFFGTPMPREAQLQYRYIIALEGNDFPTSLYWSLGSNSVVFCTPRKWECILDEALTAWEHYVPIAEDGSDVEARIDWCESNPRECLAIIGRANAAMREMTDIALRDAIDAAVWEVYQSRLSGVSA</sequence>
<feature type="compositionally biased region" description="Basic and acidic residues" evidence="2">
    <location>
        <begin position="198"/>
        <end position="209"/>
    </location>
</feature>
<dbReference type="PANTHER" id="PTHR12203:SF35">
    <property type="entry name" value="PROTEIN O-GLUCOSYLTRANSFERASE 1"/>
    <property type="match status" value="1"/>
</dbReference>
<dbReference type="RefSeq" id="WP_158263561.1">
    <property type="nucleotide sequence ID" value="NZ_PVTD01000007.1"/>
</dbReference>
<evidence type="ECO:0000256" key="1">
    <source>
        <dbReference type="ARBA" id="ARBA00022679"/>
    </source>
</evidence>
<evidence type="ECO:0000259" key="3">
    <source>
        <dbReference type="Pfam" id="PF05686"/>
    </source>
</evidence>
<protein>
    <submittedName>
        <fullName evidence="4">Glycosyl transferase family 90</fullName>
    </submittedName>
</protein>
<dbReference type="Proteomes" id="UP000239480">
    <property type="component" value="Unassembled WGS sequence"/>
</dbReference>
<evidence type="ECO:0000256" key="2">
    <source>
        <dbReference type="SAM" id="MobiDB-lite"/>
    </source>
</evidence>
<evidence type="ECO:0000313" key="4">
    <source>
        <dbReference type="EMBL" id="PRY22146.1"/>
    </source>
</evidence>
<dbReference type="GO" id="GO:0008146">
    <property type="term" value="F:sulfotransferase activity"/>
    <property type="evidence" value="ECO:0007669"/>
    <property type="project" value="InterPro"/>
</dbReference>
<accession>A0A2T0RLS6</accession>
<dbReference type="GO" id="GO:0016020">
    <property type="term" value="C:membrane"/>
    <property type="evidence" value="ECO:0007669"/>
    <property type="project" value="InterPro"/>
</dbReference>
<dbReference type="OrthoDB" id="7759404at2"/>
<dbReference type="Pfam" id="PF03567">
    <property type="entry name" value="Sulfotransfer_2"/>
    <property type="match status" value="1"/>
</dbReference>
<gene>
    <name evidence="4" type="ORF">CLV78_10770</name>
</gene>
<comment type="caution">
    <text evidence="4">The sequence shown here is derived from an EMBL/GenBank/DDBJ whole genome shotgun (WGS) entry which is preliminary data.</text>
</comment>
<dbReference type="InterPro" id="IPR051091">
    <property type="entry name" value="O-Glucosyltr/Glycosyltrsf_90"/>
</dbReference>
<feature type="region of interest" description="Disordered" evidence="2">
    <location>
        <begin position="270"/>
        <end position="290"/>
    </location>
</feature>
<dbReference type="EMBL" id="PVTD01000007">
    <property type="protein sequence ID" value="PRY22146.1"/>
    <property type="molecule type" value="Genomic_DNA"/>
</dbReference>
<evidence type="ECO:0000313" key="5">
    <source>
        <dbReference type="Proteomes" id="UP000239480"/>
    </source>
</evidence>
<name>A0A2T0RLS6_9RHOB</name>
<dbReference type="AlphaFoldDB" id="A0A2T0RLS6"/>
<keyword evidence="1 4" id="KW-0808">Transferase</keyword>
<dbReference type="InterPro" id="IPR006598">
    <property type="entry name" value="CAP10"/>
</dbReference>